<evidence type="ECO:0000313" key="3">
    <source>
        <dbReference type="Proteomes" id="UP000006039"/>
    </source>
</evidence>
<organism evidence="1">
    <name type="scientific">Gaeumannomyces tritici (strain R3-111a-1)</name>
    <name type="common">Wheat and barley take-all root rot fungus</name>
    <name type="synonym">Gaeumannomyces graminis var. tritici</name>
    <dbReference type="NCBI Taxonomy" id="644352"/>
    <lineage>
        <taxon>Eukaryota</taxon>
        <taxon>Fungi</taxon>
        <taxon>Dikarya</taxon>
        <taxon>Ascomycota</taxon>
        <taxon>Pezizomycotina</taxon>
        <taxon>Sordariomycetes</taxon>
        <taxon>Sordariomycetidae</taxon>
        <taxon>Magnaporthales</taxon>
        <taxon>Magnaporthaceae</taxon>
        <taxon>Gaeumannomyces</taxon>
    </lineage>
</organism>
<reference evidence="3" key="1">
    <citation type="submission" date="2010-07" db="EMBL/GenBank/DDBJ databases">
        <title>The genome sequence of Gaeumannomyces graminis var. tritici strain R3-111a-1.</title>
        <authorList>
            <consortium name="The Broad Institute Genome Sequencing Platform"/>
            <person name="Ma L.-J."/>
            <person name="Dead R."/>
            <person name="Young S."/>
            <person name="Zeng Q."/>
            <person name="Koehrsen M."/>
            <person name="Alvarado L."/>
            <person name="Berlin A."/>
            <person name="Chapman S.B."/>
            <person name="Chen Z."/>
            <person name="Freedman E."/>
            <person name="Gellesch M."/>
            <person name="Goldberg J."/>
            <person name="Griggs A."/>
            <person name="Gujja S."/>
            <person name="Heilman E.R."/>
            <person name="Heiman D."/>
            <person name="Hepburn T."/>
            <person name="Howarth C."/>
            <person name="Jen D."/>
            <person name="Larson L."/>
            <person name="Mehta T."/>
            <person name="Neiman D."/>
            <person name="Pearson M."/>
            <person name="Roberts A."/>
            <person name="Saif S."/>
            <person name="Shea T."/>
            <person name="Shenoy N."/>
            <person name="Sisk P."/>
            <person name="Stolte C."/>
            <person name="Sykes S."/>
            <person name="Walk T."/>
            <person name="White J."/>
            <person name="Yandava C."/>
            <person name="Haas B."/>
            <person name="Nusbaum C."/>
            <person name="Birren B."/>
        </authorList>
    </citation>
    <scope>NUCLEOTIDE SEQUENCE [LARGE SCALE GENOMIC DNA]</scope>
    <source>
        <strain evidence="3">R3-111a-1</strain>
    </source>
</reference>
<dbReference type="AlphaFoldDB" id="J3P8A0"/>
<dbReference type="RefSeq" id="XP_009225857.1">
    <property type="nucleotide sequence ID" value="XM_009227593.1"/>
</dbReference>
<dbReference type="Proteomes" id="UP000006039">
    <property type="component" value="Unassembled WGS sequence"/>
</dbReference>
<dbReference type="HOGENOM" id="CLU_2757931_0_0_1"/>
<dbReference type="VEuPathDB" id="FungiDB:GGTG_09734"/>
<evidence type="ECO:0000313" key="2">
    <source>
        <dbReference type="EnsemblFungi" id="EJT72883"/>
    </source>
</evidence>
<dbReference type="EMBL" id="GL385399">
    <property type="protein sequence ID" value="EJT72883.1"/>
    <property type="molecule type" value="Genomic_DNA"/>
</dbReference>
<gene>
    <name evidence="2" type="primary">20350192</name>
    <name evidence="1" type="ORF">GGTG_09734</name>
</gene>
<sequence>MFVLVESTKSRSLPLFSRLSPQRTRAEAALYQPGVPLAAPAHQVANKLRCDWKPPLHASAPLHARRSRPP</sequence>
<dbReference type="EnsemblFungi" id="EJT72883">
    <property type="protein sequence ID" value="EJT72883"/>
    <property type="gene ID" value="GGTG_09734"/>
</dbReference>
<protein>
    <submittedName>
        <fullName evidence="1 2">Uncharacterized protein</fullName>
    </submittedName>
</protein>
<reference evidence="1" key="2">
    <citation type="submission" date="2010-07" db="EMBL/GenBank/DDBJ databases">
        <authorList>
            <consortium name="The Broad Institute Genome Sequencing Platform"/>
            <consortium name="Broad Institute Genome Sequencing Center for Infectious Disease"/>
            <person name="Ma L.-J."/>
            <person name="Dead R."/>
            <person name="Young S."/>
            <person name="Zeng Q."/>
            <person name="Koehrsen M."/>
            <person name="Alvarado L."/>
            <person name="Berlin A."/>
            <person name="Chapman S.B."/>
            <person name="Chen Z."/>
            <person name="Freedman E."/>
            <person name="Gellesch M."/>
            <person name="Goldberg J."/>
            <person name="Griggs A."/>
            <person name="Gujja S."/>
            <person name="Heilman E.R."/>
            <person name="Heiman D."/>
            <person name="Hepburn T."/>
            <person name="Howarth C."/>
            <person name="Jen D."/>
            <person name="Larson L."/>
            <person name="Mehta T."/>
            <person name="Neiman D."/>
            <person name="Pearson M."/>
            <person name="Roberts A."/>
            <person name="Saif S."/>
            <person name="Shea T."/>
            <person name="Shenoy N."/>
            <person name="Sisk P."/>
            <person name="Stolte C."/>
            <person name="Sykes S."/>
            <person name="Walk T."/>
            <person name="White J."/>
            <person name="Yandava C."/>
            <person name="Haas B."/>
            <person name="Nusbaum C."/>
            <person name="Birren B."/>
        </authorList>
    </citation>
    <scope>NUCLEOTIDE SEQUENCE</scope>
    <source>
        <strain evidence="1">R3-111a-1</strain>
    </source>
</reference>
<keyword evidence="3" id="KW-1185">Reference proteome</keyword>
<proteinExistence type="predicted"/>
<dbReference type="GeneID" id="20350192"/>
<reference evidence="2" key="5">
    <citation type="submission" date="2018-04" db="UniProtKB">
        <authorList>
            <consortium name="EnsemblFungi"/>
        </authorList>
    </citation>
    <scope>IDENTIFICATION</scope>
    <source>
        <strain evidence="2">R3-111a-1</strain>
    </source>
</reference>
<reference evidence="2" key="4">
    <citation type="journal article" date="2015" name="G3 (Bethesda)">
        <title>Genome sequences of three phytopathogenic species of the Magnaporthaceae family of fungi.</title>
        <authorList>
            <person name="Okagaki L.H."/>
            <person name="Nunes C.C."/>
            <person name="Sailsbery J."/>
            <person name="Clay B."/>
            <person name="Brown D."/>
            <person name="John T."/>
            <person name="Oh Y."/>
            <person name="Young N."/>
            <person name="Fitzgerald M."/>
            <person name="Haas B.J."/>
            <person name="Zeng Q."/>
            <person name="Young S."/>
            <person name="Adiconis X."/>
            <person name="Fan L."/>
            <person name="Levin J.Z."/>
            <person name="Mitchell T.K."/>
            <person name="Okubara P.A."/>
            <person name="Farman M.L."/>
            <person name="Kohn L.M."/>
            <person name="Birren B."/>
            <person name="Ma L.-J."/>
            <person name="Dean R.A."/>
        </authorList>
    </citation>
    <scope>NUCLEOTIDE SEQUENCE</scope>
    <source>
        <strain evidence="2">R3-111a-1</strain>
    </source>
</reference>
<name>J3P8A0_GAET3</name>
<reference evidence="1" key="3">
    <citation type="submission" date="2010-09" db="EMBL/GenBank/DDBJ databases">
        <title>Annotation of Gaeumannomyces graminis var. tritici R3-111a-1.</title>
        <authorList>
            <consortium name="The Broad Institute Genome Sequencing Platform"/>
            <person name="Ma L.-J."/>
            <person name="Dead R."/>
            <person name="Young S.K."/>
            <person name="Zeng Q."/>
            <person name="Gargeya S."/>
            <person name="Fitzgerald M."/>
            <person name="Haas B."/>
            <person name="Abouelleil A."/>
            <person name="Alvarado L."/>
            <person name="Arachchi H.M."/>
            <person name="Berlin A."/>
            <person name="Brown A."/>
            <person name="Chapman S.B."/>
            <person name="Chen Z."/>
            <person name="Dunbar C."/>
            <person name="Freedman E."/>
            <person name="Gearin G."/>
            <person name="Gellesch M."/>
            <person name="Goldberg J."/>
            <person name="Griggs A."/>
            <person name="Gujja S."/>
            <person name="Heiman D."/>
            <person name="Howarth C."/>
            <person name="Larson L."/>
            <person name="Lui A."/>
            <person name="MacDonald P.J.P."/>
            <person name="Mehta T."/>
            <person name="Montmayeur A."/>
            <person name="Murphy C."/>
            <person name="Neiman D."/>
            <person name="Pearson M."/>
            <person name="Priest M."/>
            <person name="Roberts A."/>
            <person name="Saif S."/>
            <person name="Shea T."/>
            <person name="Shenoy N."/>
            <person name="Sisk P."/>
            <person name="Stolte C."/>
            <person name="Sykes S."/>
            <person name="Yandava C."/>
            <person name="Wortman J."/>
            <person name="Nusbaum C."/>
            <person name="Birren B."/>
        </authorList>
    </citation>
    <scope>NUCLEOTIDE SEQUENCE</scope>
    <source>
        <strain evidence="1">R3-111a-1</strain>
    </source>
</reference>
<accession>J3P8A0</accession>
<evidence type="ECO:0000313" key="1">
    <source>
        <dbReference type="EMBL" id="EJT72883.1"/>
    </source>
</evidence>